<keyword evidence="2" id="KW-1185">Reference proteome</keyword>
<dbReference type="AlphaFoldDB" id="W0DIS7"/>
<sequence length="76" mass="8731">MSRQWVLFLPQGEDQSIFVFLGFPLFFCLPVWTNSLKEGVSLSAEPSLDGLPLLHVRFLKLKSCRPQIFPFFLTIS</sequence>
<proteinExistence type="predicted"/>
<accession>W0DIS7</accession>
<reference evidence="1 2" key="1">
    <citation type="submission" date="2013-12" db="EMBL/GenBank/DDBJ databases">
        <authorList>
            <consortium name="DOE Joint Genome Institute"/>
            <person name="Eisen J."/>
            <person name="Huntemann M."/>
            <person name="Han J."/>
            <person name="Chen A."/>
            <person name="Kyrpides N."/>
            <person name="Mavromatis K."/>
            <person name="Markowitz V."/>
            <person name="Palaniappan K."/>
            <person name="Ivanova N."/>
            <person name="Schaumberg A."/>
            <person name="Pati A."/>
            <person name="Liolios K."/>
            <person name="Nordberg H.P."/>
            <person name="Cantor M.N."/>
            <person name="Hua S.X."/>
            <person name="Woyke T."/>
        </authorList>
    </citation>
    <scope>NUCLEOTIDE SEQUENCE [LARGE SCALE GENOMIC DNA]</scope>
    <source>
        <strain evidence="1 2">DSM 23557</strain>
    </source>
</reference>
<dbReference type="HOGENOM" id="CLU_2653330_0_0_0"/>
<gene>
    <name evidence="1" type="ORF">THERU_02000</name>
</gene>
<protein>
    <submittedName>
        <fullName evidence="1">Uncharacterized protein</fullName>
    </submittedName>
</protein>
<dbReference type="KEGG" id="trd:THERU_02000"/>
<dbReference type="Proteomes" id="UP000018914">
    <property type="component" value="Chromosome"/>
</dbReference>
<organism evidence="2">
    <name type="scientific">Thermocrinis ruber</name>
    <dbReference type="NCBI Taxonomy" id="75906"/>
    <lineage>
        <taxon>Bacteria</taxon>
        <taxon>Pseudomonadati</taxon>
        <taxon>Aquificota</taxon>
        <taxon>Aquificia</taxon>
        <taxon>Aquificales</taxon>
        <taxon>Aquificaceae</taxon>
        <taxon>Thermocrinis</taxon>
    </lineage>
</organism>
<dbReference type="STRING" id="75906.THERU_02000"/>
<evidence type="ECO:0000313" key="2">
    <source>
        <dbReference type="Proteomes" id="UP000018914"/>
    </source>
</evidence>
<name>W0DIS7_9AQUI</name>
<dbReference type="EMBL" id="CP007028">
    <property type="protein sequence ID" value="AHE96765.1"/>
    <property type="molecule type" value="Genomic_DNA"/>
</dbReference>
<evidence type="ECO:0000313" key="1">
    <source>
        <dbReference type="EMBL" id="AHE96765.1"/>
    </source>
</evidence>